<evidence type="ECO:0000256" key="1">
    <source>
        <dbReference type="SAM" id="MobiDB-lite"/>
    </source>
</evidence>
<evidence type="ECO:0000313" key="3">
    <source>
        <dbReference type="Proteomes" id="UP000642829"/>
    </source>
</evidence>
<dbReference type="Proteomes" id="UP000642829">
    <property type="component" value="Unassembled WGS sequence"/>
</dbReference>
<reference evidence="2" key="1">
    <citation type="journal article" date="2014" name="Int. J. Syst. Evol. Microbiol.">
        <title>Complete genome sequence of Corynebacterium casei LMG S-19264T (=DSM 44701T), isolated from a smear-ripened cheese.</title>
        <authorList>
            <consortium name="US DOE Joint Genome Institute (JGI-PGF)"/>
            <person name="Walter F."/>
            <person name="Albersmeier A."/>
            <person name="Kalinowski J."/>
            <person name="Ruckert C."/>
        </authorList>
    </citation>
    <scope>NUCLEOTIDE SEQUENCE</scope>
    <source>
        <strain evidence="2">KCTC 12870</strain>
    </source>
</reference>
<reference evidence="2" key="2">
    <citation type="submission" date="2020-09" db="EMBL/GenBank/DDBJ databases">
        <authorList>
            <person name="Sun Q."/>
            <person name="Kim S."/>
        </authorList>
    </citation>
    <scope>NUCLEOTIDE SEQUENCE</scope>
    <source>
        <strain evidence="2">KCTC 12870</strain>
    </source>
</reference>
<feature type="region of interest" description="Disordered" evidence="1">
    <location>
        <begin position="1"/>
        <end position="22"/>
    </location>
</feature>
<evidence type="ECO:0000313" key="2">
    <source>
        <dbReference type="EMBL" id="GHB89949.1"/>
    </source>
</evidence>
<protein>
    <submittedName>
        <fullName evidence="2">Uncharacterized protein</fullName>
    </submittedName>
</protein>
<feature type="compositionally biased region" description="Low complexity" evidence="1">
    <location>
        <begin position="1"/>
        <end position="18"/>
    </location>
</feature>
<proteinExistence type="predicted"/>
<keyword evidence="3" id="KW-1185">Reference proteome</keyword>
<comment type="caution">
    <text evidence="2">The sequence shown here is derived from an EMBL/GenBank/DDBJ whole genome shotgun (WGS) entry which is preliminary data.</text>
</comment>
<dbReference type="EMBL" id="BMXG01000001">
    <property type="protein sequence ID" value="GHB89949.1"/>
    <property type="molecule type" value="Genomic_DNA"/>
</dbReference>
<organism evidence="2 3">
    <name type="scientific">Cerasicoccus arenae</name>
    <dbReference type="NCBI Taxonomy" id="424488"/>
    <lineage>
        <taxon>Bacteria</taxon>
        <taxon>Pseudomonadati</taxon>
        <taxon>Verrucomicrobiota</taxon>
        <taxon>Opitutia</taxon>
        <taxon>Puniceicoccales</taxon>
        <taxon>Cerasicoccaceae</taxon>
        <taxon>Cerasicoccus</taxon>
    </lineage>
</organism>
<dbReference type="AlphaFoldDB" id="A0A8J3D6I4"/>
<accession>A0A8J3D6I4</accession>
<name>A0A8J3D6I4_9BACT</name>
<gene>
    <name evidence="2" type="ORF">GCM10007047_00640</name>
</gene>
<sequence>MAAKPSLTYTSTSSLAASWNGPPAKATYRCIQRLAYCANSNKFADNLINIRKVSRATETTISRTPWQLA</sequence>